<dbReference type="PANTHER" id="PTHR11660:SF57">
    <property type="entry name" value="SOLUTE CARRIER FAMILY 40 MEMBER"/>
    <property type="match status" value="1"/>
</dbReference>
<evidence type="ECO:0000256" key="5">
    <source>
        <dbReference type="ARBA" id="ARBA00022989"/>
    </source>
</evidence>
<feature type="transmembrane region" description="Helical" evidence="7">
    <location>
        <begin position="60"/>
        <end position="82"/>
    </location>
</feature>
<evidence type="ECO:0000256" key="4">
    <source>
        <dbReference type="ARBA" id="ARBA00022692"/>
    </source>
</evidence>
<keyword evidence="5 7" id="KW-1133">Transmembrane helix</keyword>
<evidence type="ECO:0000313" key="9">
    <source>
        <dbReference type="Proteomes" id="UP000076744"/>
    </source>
</evidence>
<organism evidence="8 9">
    <name type="scientific">Cordyceps fumosorosea (strain ARSEF 2679)</name>
    <name type="common">Isaria fumosorosea</name>
    <dbReference type="NCBI Taxonomy" id="1081104"/>
    <lineage>
        <taxon>Eukaryota</taxon>
        <taxon>Fungi</taxon>
        <taxon>Dikarya</taxon>
        <taxon>Ascomycota</taxon>
        <taxon>Pezizomycotina</taxon>
        <taxon>Sordariomycetes</taxon>
        <taxon>Hypocreomycetidae</taxon>
        <taxon>Hypocreales</taxon>
        <taxon>Cordycipitaceae</taxon>
        <taxon>Cordyceps</taxon>
    </lineage>
</organism>
<dbReference type="InterPro" id="IPR036259">
    <property type="entry name" value="MFS_trans_sf"/>
</dbReference>
<accession>A0A167SX70</accession>
<evidence type="ECO:0000256" key="1">
    <source>
        <dbReference type="ARBA" id="ARBA00004141"/>
    </source>
</evidence>
<reference evidence="8 9" key="1">
    <citation type="journal article" date="2016" name="Genome Biol. Evol.">
        <title>Divergent and convergent evolution of fungal pathogenicity.</title>
        <authorList>
            <person name="Shang Y."/>
            <person name="Xiao G."/>
            <person name="Zheng P."/>
            <person name="Cen K."/>
            <person name="Zhan S."/>
            <person name="Wang C."/>
        </authorList>
    </citation>
    <scope>NUCLEOTIDE SEQUENCE [LARGE SCALE GENOMIC DNA]</scope>
    <source>
        <strain evidence="8 9">ARSEF 2679</strain>
    </source>
</reference>
<dbReference type="GeneID" id="30022325"/>
<dbReference type="CDD" id="cd17480">
    <property type="entry name" value="MFS_SLC40A1_like"/>
    <property type="match status" value="1"/>
</dbReference>
<dbReference type="AlphaFoldDB" id="A0A167SX70"/>
<evidence type="ECO:0000256" key="7">
    <source>
        <dbReference type="RuleBase" id="RU365065"/>
    </source>
</evidence>
<comment type="subcellular location">
    <subcellularLocation>
        <location evidence="1 7">Membrane</location>
        <topology evidence="1 7">Multi-pass membrane protein</topology>
    </subcellularLocation>
</comment>
<keyword evidence="4 7" id="KW-0812">Transmembrane</keyword>
<dbReference type="Proteomes" id="UP000076744">
    <property type="component" value="Unassembled WGS sequence"/>
</dbReference>
<gene>
    <name evidence="8" type="ORF">ISF_06033</name>
</gene>
<feature type="transmembrane region" description="Helical" evidence="7">
    <location>
        <begin position="209"/>
        <end position="233"/>
    </location>
</feature>
<dbReference type="EMBL" id="AZHB01000015">
    <property type="protein sequence ID" value="OAA60022.1"/>
    <property type="molecule type" value="Genomic_DNA"/>
</dbReference>
<dbReference type="GO" id="GO:0016020">
    <property type="term" value="C:membrane"/>
    <property type="evidence" value="ECO:0007669"/>
    <property type="project" value="UniProtKB-SubCell"/>
</dbReference>
<evidence type="ECO:0000256" key="6">
    <source>
        <dbReference type="ARBA" id="ARBA00023136"/>
    </source>
</evidence>
<keyword evidence="9" id="KW-1185">Reference proteome</keyword>
<feature type="transmembrane region" description="Helical" evidence="7">
    <location>
        <begin position="367"/>
        <end position="386"/>
    </location>
</feature>
<evidence type="ECO:0000256" key="3">
    <source>
        <dbReference type="ARBA" id="ARBA00022448"/>
    </source>
</evidence>
<evidence type="ECO:0000256" key="2">
    <source>
        <dbReference type="ARBA" id="ARBA00006279"/>
    </source>
</evidence>
<dbReference type="OrthoDB" id="648861at2759"/>
<feature type="transmembrane region" description="Helical" evidence="7">
    <location>
        <begin position="466"/>
        <end position="487"/>
    </location>
</feature>
<feature type="transmembrane region" description="Helical" evidence="7">
    <location>
        <begin position="309"/>
        <end position="331"/>
    </location>
</feature>
<dbReference type="GO" id="GO:0005381">
    <property type="term" value="F:iron ion transmembrane transporter activity"/>
    <property type="evidence" value="ECO:0007669"/>
    <property type="project" value="UniProtKB-UniRule"/>
</dbReference>
<evidence type="ECO:0000313" key="8">
    <source>
        <dbReference type="EMBL" id="OAA60022.1"/>
    </source>
</evidence>
<dbReference type="RefSeq" id="XP_018703135.1">
    <property type="nucleotide sequence ID" value="XM_018849637.1"/>
</dbReference>
<sequence length="508" mass="55044">MHSDDRNPPLLSETDPLLGRRAELTSTTAEHQASIAAASDDDGLTNHRCRLERQLYTSHALSAWNARLFEFGAVLFLASIFPDTLRPMSVYALARGLAAVALAHPVGAWIDRGDRLAVVRTSIVAQRLPVAASCGLLWLLERDAGRMEAARVNGLLALLCVLAGVEKVAATANTIAVERDWVVVMTRDDDAWRRAMNARMRRIDLLCKLLGPLAISIIATISTRVAIAATLAMNVAAVLVEYGCIAKVYKSVAALQNNNPSPPTTQQASASSSSSVTARITAFITAVVPVASFADYFRHSAFLPSFSLALLYLTVLSFSGQLITFLLSVGLTPLHVGVARTGSTAVELGATWAAPRLMRYMGPVRGGIWSLSWQMVCLTLGLAAFLRDGWGSEADHAWTSIVALIVCIALSRLGLWGYDLCAQTIVQEEVQDGNRGAFSSVEASFQNLFELLSFATTIAFSRPEQFQWPLIISIAAVYIAGGLYAFFVRRRRGHLFHPPACLKVEVEN</sequence>
<comment type="caution">
    <text evidence="7">Lacks conserved residue(s) required for the propagation of feature annotation.</text>
</comment>
<comment type="function">
    <text evidence="7">May be involved in iron transport and iron homeostasis.</text>
</comment>
<dbReference type="SUPFAM" id="SSF103473">
    <property type="entry name" value="MFS general substrate transporter"/>
    <property type="match status" value="1"/>
</dbReference>
<dbReference type="STRING" id="1081104.A0A167SX70"/>
<dbReference type="PANTHER" id="PTHR11660">
    <property type="entry name" value="SOLUTE CARRIER FAMILY 40 MEMBER"/>
    <property type="match status" value="1"/>
</dbReference>
<name>A0A167SX70_CORFA</name>
<comment type="similarity">
    <text evidence="2 7">Belongs to the ferroportin (FP) (TC 2.A.100) family. SLC40A subfamily.</text>
</comment>
<dbReference type="InterPro" id="IPR009716">
    <property type="entry name" value="Ferroportin-1"/>
</dbReference>
<comment type="caution">
    <text evidence="8">The sequence shown here is derived from an EMBL/GenBank/DDBJ whole genome shotgun (WGS) entry which is preliminary data.</text>
</comment>
<protein>
    <recommendedName>
        <fullName evidence="7">Solute carrier family 40 member</fullName>
    </recommendedName>
</protein>
<proteinExistence type="inferred from homology"/>
<dbReference type="Gene3D" id="1.20.1250.20">
    <property type="entry name" value="MFS general substrate transporter like domains"/>
    <property type="match status" value="1"/>
</dbReference>
<keyword evidence="7" id="KW-0406">Ion transport</keyword>
<feature type="transmembrane region" description="Helical" evidence="7">
    <location>
        <begin position="398"/>
        <end position="418"/>
    </location>
</feature>
<keyword evidence="3 7" id="KW-0813">Transport</keyword>
<feature type="transmembrane region" description="Helical" evidence="7">
    <location>
        <begin position="88"/>
        <end position="110"/>
    </location>
</feature>
<keyword evidence="6 7" id="KW-0472">Membrane</keyword>
<dbReference type="Pfam" id="PF06963">
    <property type="entry name" value="FPN1"/>
    <property type="match status" value="1"/>
</dbReference>